<comment type="caution">
    <text evidence="1">The sequence shown here is derived from an EMBL/GenBank/DDBJ whole genome shotgun (WGS) entry which is preliminary data.</text>
</comment>
<sequence length="328" mass="37448">MEPTDLERLIHESLEQLGWTADAEALAKKVKRLDIGLPLEDEFSVLCGWLGQCKLIHKLDQQQYPIFSKDEFQVPDLFATFNLDGKNVPVLIEVKSSLKNVLSFTPQYIGKLKAYSNLLNLPILIAWKNKFGIWTLNSLDSFQQAKKNYNLNINDSMCNSLMGHLVGDFAYSLGAGAGVHIQAKKTKLVDVEVVKKDTQWHENWETVIDDVYFTSYDGEKFRDLSTLAQQVFYAWDLSEETTVTDSHLTFHNVCQESSILFAQMALTRVLAFRSSFSEQQVRWRSVLGGNKILDSLADFRNGIIENMDKKIVHHIIDPIPKIMPKFLN</sequence>
<reference evidence="1" key="1">
    <citation type="submission" date="2019-11" db="EMBL/GenBank/DDBJ databases">
        <title>Comparative genomics of photobacteria reveal adaptation to distinct habitats.</title>
        <authorList>
            <person name="Fuertes-Perez S."/>
            <person name="Hilgarth M."/>
            <person name="Vogel R.F."/>
        </authorList>
    </citation>
    <scope>NUCLEOTIDE SEQUENCE</scope>
    <source>
        <strain evidence="1">TMW2.2145</strain>
    </source>
</reference>
<dbReference type="Gene3D" id="3.40.1350.10">
    <property type="match status" value="1"/>
</dbReference>
<evidence type="ECO:0000313" key="2">
    <source>
        <dbReference type="Proteomes" id="UP000813876"/>
    </source>
</evidence>
<name>A0AAW4ZTX3_PHOPO</name>
<organism evidence="1 2">
    <name type="scientific">Photobacterium phosphoreum</name>
    <dbReference type="NCBI Taxonomy" id="659"/>
    <lineage>
        <taxon>Bacteria</taxon>
        <taxon>Pseudomonadati</taxon>
        <taxon>Pseudomonadota</taxon>
        <taxon>Gammaproteobacteria</taxon>
        <taxon>Vibrionales</taxon>
        <taxon>Vibrionaceae</taxon>
        <taxon>Photobacterium</taxon>
    </lineage>
</organism>
<dbReference type="GO" id="GO:0003676">
    <property type="term" value="F:nucleic acid binding"/>
    <property type="evidence" value="ECO:0007669"/>
    <property type="project" value="InterPro"/>
</dbReference>
<dbReference type="EMBL" id="WMCP01000001">
    <property type="protein sequence ID" value="MCF2300534.1"/>
    <property type="molecule type" value="Genomic_DNA"/>
</dbReference>
<dbReference type="AlphaFoldDB" id="A0AAW4ZTX3"/>
<dbReference type="SUPFAM" id="SSF52980">
    <property type="entry name" value="Restriction endonuclease-like"/>
    <property type="match status" value="1"/>
</dbReference>
<accession>A0AAW4ZTX3</accession>
<dbReference type="InterPro" id="IPR011856">
    <property type="entry name" value="tRNA_endonuc-like_dom_sf"/>
</dbReference>
<dbReference type="Proteomes" id="UP000813876">
    <property type="component" value="Unassembled WGS sequence"/>
</dbReference>
<proteinExistence type="predicted"/>
<dbReference type="InterPro" id="IPR011335">
    <property type="entry name" value="Restrct_endonuc-II-like"/>
</dbReference>
<dbReference type="RefSeq" id="WP_232580662.1">
    <property type="nucleotide sequence ID" value="NZ_WMCP01000001.1"/>
</dbReference>
<protein>
    <recommendedName>
        <fullName evidence="3">Restriction endonuclease</fullName>
    </recommendedName>
</protein>
<evidence type="ECO:0008006" key="3">
    <source>
        <dbReference type="Google" id="ProtNLM"/>
    </source>
</evidence>
<evidence type="ECO:0000313" key="1">
    <source>
        <dbReference type="EMBL" id="MCF2300534.1"/>
    </source>
</evidence>
<gene>
    <name evidence="1" type="ORF">GLP33_02125</name>
</gene>